<dbReference type="EMBL" id="JALJOR010000022">
    <property type="protein sequence ID" value="KAK9803269.1"/>
    <property type="molecule type" value="Genomic_DNA"/>
</dbReference>
<proteinExistence type="predicted"/>
<dbReference type="Proteomes" id="UP001489004">
    <property type="component" value="Unassembled WGS sequence"/>
</dbReference>
<evidence type="ECO:0000313" key="2">
    <source>
        <dbReference type="Proteomes" id="UP001489004"/>
    </source>
</evidence>
<keyword evidence="2" id="KW-1185">Reference proteome</keyword>
<dbReference type="InterPro" id="IPR008266">
    <property type="entry name" value="Tyr_kinase_AS"/>
</dbReference>
<dbReference type="GO" id="GO:0004672">
    <property type="term" value="F:protein kinase activity"/>
    <property type="evidence" value="ECO:0007669"/>
    <property type="project" value="InterPro"/>
</dbReference>
<accession>A0AAW1P3G5</accession>
<dbReference type="InterPro" id="IPR052396">
    <property type="entry name" value="Meiotic_Drive_Suppr_Kinase"/>
</dbReference>
<gene>
    <name evidence="1" type="ORF">WJX72_003662</name>
</gene>
<dbReference type="InterPro" id="IPR011009">
    <property type="entry name" value="Kinase-like_dom_sf"/>
</dbReference>
<dbReference type="Gene3D" id="1.10.510.10">
    <property type="entry name" value="Transferase(Phosphotransferase) domain 1"/>
    <property type="match status" value="1"/>
</dbReference>
<organism evidence="1 2">
    <name type="scientific">[Myrmecia] bisecta</name>
    <dbReference type="NCBI Taxonomy" id="41462"/>
    <lineage>
        <taxon>Eukaryota</taxon>
        <taxon>Viridiplantae</taxon>
        <taxon>Chlorophyta</taxon>
        <taxon>core chlorophytes</taxon>
        <taxon>Trebouxiophyceae</taxon>
        <taxon>Trebouxiales</taxon>
        <taxon>Trebouxiaceae</taxon>
        <taxon>Myrmecia</taxon>
    </lineage>
</organism>
<comment type="caution">
    <text evidence="1">The sequence shown here is derived from an EMBL/GenBank/DDBJ whole genome shotgun (WGS) entry which is preliminary data.</text>
</comment>
<protein>
    <recommendedName>
        <fullName evidence="3">Non-specific serine/threonine protein kinase</fullName>
    </recommendedName>
</protein>
<dbReference type="PANTHER" id="PTHR37171">
    <property type="entry name" value="SERINE/THREONINE-PROTEIN KINASE YRZF-RELATED"/>
    <property type="match status" value="1"/>
</dbReference>
<evidence type="ECO:0008006" key="3">
    <source>
        <dbReference type="Google" id="ProtNLM"/>
    </source>
</evidence>
<dbReference type="PROSITE" id="PS00109">
    <property type="entry name" value="PROTEIN_KINASE_TYR"/>
    <property type="match status" value="1"/>
</dbReference>
<name>A0AAW1P3G5_9CHLO</name>
<sequence>MPQKRQEALGPVQTDCQANCRMTDFIYIHMGSSDKTKKMRANPPPLCKDVTETFGEGTLEEDGCTLLQSCILEAGKHYTFIKEVAAGIQDSTSTPPKSELMIGVPRVVYAMRSAWPALQAFYQELGNKPMPAQPNRQLDFPSAEPGHGHHLFVKFCKNYSIEAHKALQGAGFAPRLLSCERLPGRWLMVVMEYLEGACTWDAAMDKPTDALRAAVAALHAAGFVHGDLRGCNVLVDKHQVYLTDLEWAGKVGKANYPIFMNRTEIDWPPGASDNQPITLEHDVYWMHALLSE</sequence>
<reference evidence="1 2" key="1">
    <citation type="journal article" date="2024" name="Nat. Commun.">
        <title>Phylogenomics reveals the evolutionary origins of lichenization in chlorophyte algae.</title>
        <authorList>
            <person name="Puginier C."/>
            <person name="Libourel C."/>
            <person name="Otte J."/>
            <person name="Skaloud P."/>
            <person name="Haon M."/>
            <person name="Grisel S."/>
            <person name="Petersen M."/>
            <person name="Berrin J.G."/>
            <person name="Delaux P.M."/>
            <person name="Dal Grande F."/>
            <person name="Keller J."/>
        </authorList>
    </citation>
    <scope>NUCLEOTIDE SEQUENCE [LARGE SCALE GENOMIC DNA]</scope>
    <source>
        <strain evidence="1 2">SAG 2043</strain>
    </source>
</reference>
<dbReference type="AlphaFoldDB" id="A0AAW1P3G5"/>
<dbReference type="PANTHER" id="PTHR37171:SF1">
    <property type="entry name" value="SERINE_THREONINE-PROTEIN KINASE YRZF-RELATED"/>
    <property type="match status" value="1"/>
</dbReference>
<dbReference type="SUPFAM" id="SSF56112">
    <property type="entry name" value="Protein kinase-like (PK-like)"/>
    <property type="match status" value="1"/>
</dbReference>
<evidence type="ECO:0000313" key="1">
    <source>
        <dbReference type="EMBL" id="KAK9803269.1"/>
    </source>
</evidence>